<organism evidence="2 3">
    <name type="scientific">Gracilimonas halophila</name>
    <dbReference type="NCBI Taxonomy" id="1834464"/>
    <lineage>
        <taxon>Bacteria</taxon>
        <taxon>Pseudomonadati</taxon>
        <taxon>Balneolota</taxon>
        <taxon>Balneolia</taxon>
        <taxon>Balneolales</taxon>
        <taxon>Balneolaceae</taxon>
        <taxon>Gracilimonas</taxon>
    </lineage>
</organism>
<reference evidence="3" key="1">
    <citation type="journal article" date="2019" name="Int. J. Syst. Evol. Microbiol.">
        <title>The Global Catalogue of Microorganisms (GCM) 10K type strain sequencing project: providing services to taxonomists for standard genome sequencing and annotation.</title>
        <authorList>
            <consortium name="The Broad Institute Genomics Platform"/>
            <consortium name="The Broad Institute Genome Sequencing Center for Infectious Disease"/>
            <person name="Wu L."/>
            <person name="Ma J."/>
        </authorList>
    </citation>
    <scope>NUCLEOTIDE SEQUENCE [LARGE SCALE GENOMIC DNA]</scope>
    <source>
        <strain evidence="3">KCTC 52042</strain>
    </source>
</reference>
<evidence type="ECO:0000313" key="3">
    <source>
        <dbReference type="Proteomes" id="UP001597460"/>
    </source>
</evidence>
<protein>
    <submittedName>
        <fullName evidence="2">Phytoene/squalene synthase family protein</fullName>
    </submittedName>
</protein>
<sequence>MTNILSISYHLIRPLYEKTSFHRSVIEDLQDDGLKSAYSHCRLITRKHAKTFYMATRFLPNDKQRGIFAIYGLCRYLDDLVDEAEDLIHDQKITIDQVDEKLELFKQRLIDVYDGKIVDNPILTAFSDTLKKYQISIELPFLLMEGVKMDLVKDRFETFEEVYDYSYKVASVVGLMTSEVFGYVDNDALDYAVDLGIAMQLTNILRDVGEDLRRGRIYIPQDDLKKFDITEEELFEGKVNEKFTNLMKFQIERTNEYYSKADFGIPLLSSDSRLPVYLARHNYSRILDKIEENNYNVFDNRAYLNYTEKLSMLPRVLLEMKTAS</sequence>
<keyword evidence="1" id="KW-0808">Transferase</keyword>
<dbReference type="InterPro" id="IPR008949">
    <property type="entry name" value="Isoprenoid_synthase_dom_sf"/>
</dbReference>
<dbReference type="InterPro" id="IPR002060">
    <property type="entry name" value="Squ/phyt_synthse"/>
</dbReference>
<dbReference type="InterPro" id="IPR044843">
    <property type="entry name" value="Trans_IPPS_bact-type"/>
</dbReference>
<dbReference type="Gene3D" id="1.10.600.10">
    <property type="entry name" value="Farnesyl Diphosphate Synthase"/>
    <property type="match status" value="1"/>
</dbReference>
<dbReference type="SFLD" id="SFLDG01212">
    <property type="entry name" value="Phytoene_synthase_like"/>
    <property type="match status" value="1"/>
</dbReference>
<dbReference type="RefSeq" id="WP_390300364.1">
    <property type="nucleotide sequence ID" value="NZ_JBHULI010000024.1"/>
</dbReference>
<dbReference type="SFLD" id="SFLDS00005">
    <property type="entry name" value="Isoprenoid_Synthase_Type_I"/>
    <property type="match status" value="1"/>
</dbReference>
<comment type="caution">
    <text evidence="2">The sequence shown here is derived from an EMBL/GenBank/DDBJ whole genome shotgun (WGS) entry which is preliminary data.</text>
</comment>
<keyword evidence="3" id="KW-1185">Reference proteome</keyword>
<proteinExistence type="predicted"/>
<dbReference type="Pfam" id="PF00494">
    <property type="entry name" value="SQS_PSY"/>
    <property type="match status" value="1"/>
</dbReference>
<dbReference type="EMBL" id="JBHULI010000024">
    <property type="protein sequence ID" value="MFD2532162.1"/>
    <property type="molecule type" value="Genomic_DNA"/>
</dbReference>
<dbReference type="CDD" id="cd00683">
    <property type="entry name" value="Trans_IPPS_HH"/>
    <property type="match status" value="1"/>
</dbReference>
<dbReference type="PANTHER" id="PTHR31480">
    <property type="entry name" value="BIFUNCTIONAL LYCOPENE CYCLASE/PHYTOENE SYNTHASE"/>
    <property type="match status" value="1"/>
</dbReference>
<dbReference type="SUPFAM" id="SSF48576">
    <property type="entry name" value="Terpenoid synthases"/>
    <property type="match status" value="1"/>
</dbReference>
<name>A0ABW5JJE2_9BACT</name>
<evidence type="ECO:0000256" key="1">
    <source>
        <dbReference type="ARBA" id="ARBA00022679"/>
    </source>
</evidence>
<dbReference type="InterPro" id="IPR033904">
    <property type="entry name" value="Trans_IPPS_HH"/>
</dbReference>
<accession>A0ABW5JJE2</accession>
<evidence type="ECO:0000313" key="2">
    <source>
        <dbReference type="EMBL" id="MFD2532162.1"/>
    </source>
</evidence>
<gene>
    <name evidence="2" type="ORF">ACFSVN_06865</name>
</gene>
<dbReference type="Proteomes" id="UP001597460">
    <property type="component" value="Unassembled WGS sequence"/>
</dbReference>
<dbReference type="InterPro" id="IPR019845">
    <property type="entry name" value="Squalene/phytoene_synthase_CS"/>
</dbReference>
<dbReference type="PROSITE" id="PS01045">
    <property type="entry name" value="SQUALEN_PHYTOEN_SYN_2"/>
    <property type="match status" value="1"/>
</dbReference>
<dbReference type="SFLD" id="SFLDG01018">
    <property type="entry name" value="Squalene/Phytoene_Synthase_Lik"/>
    <property type="match status" value="1"/>
</dbReference>